<organism evidence="2 3">
    <name type="scientific">Streptomyces oceani</name>
    <dbReference type="NCBI Taxonomy" id="1075402"/>
    <lineage>
        <taxon>Bacteria</taxon>
        <taxon>Bacillati</taxon>
        <taxon>Actinomycetota</taxon>
        <taxon>Actinomycetes</taxon>
        <taxon>Kitasatosporales</taxon>
        <taxon>Streptomycetaceae</taxon>
        <taxon>Streptomyces</taxon>
    </lineage>
</organism>
<comment type="caution">
    <text evidence="2">The sequence shown here is derived from an EMBL/GenBank/DDBJ whole genome shotgun (WGS) entry which is preliminary data.</text>
</comment>
<dbReference type="GO" id="GO:0003824">
    <property type="term" value="F:catalytic activity"/>
    <property type="evidence" value="ECO:0007669"/>
    <property type="project" value="InterPro"/>
</dbReference>
<dbReference type="InterPro" id="IPR000845">
    <property type="entry name" value="Nucleoside_phosphorylase_d"/>
</dbReference>
<dbReference type="STRING" id="1075402.AN216_10030"/>
<name>A0A1E7KJ73_9ACTN</name>
<gene>
    <name evidence="2" type="ORF">AN216_10030</name>
</gene>
<dbReference type="SUPFAM" id="SSF53167">
    <property type="entry name" value="Purine and uridine phosphorylases"/>
    <property type="match status" value="1"/>
</dbReference>
<reference evidence="2 3" key="1">
    <citation type="journal article" date="2016" name="Front. Microbiol.">
        <title>Comparative Genomics Analysis of Streptomyces Species Reveals Their Adaptation to the Marine Environment and Their Diversity at the Genomic Level.</title>
        <authorList>
            <person name="Tian X."/>
            <person name="Zhang Z."/>
            <person name="Yang T."/>
            <person name="Chen M."/>
            <person name="Li J."/>
            <person name="Chen F."/>
            <person name="Yang J."/>
            <person name="Li W."/>
            <person name="Zhang B."/>
            <person name="Zhang Z."/>
            <person name="Wu J."/>
            <person name="Zhang C."/>
            <person name="Long L."/>
            <person name="Xiao J."/>
        </authorList>
    </citation>
    <scope>NUCLEOTIDE SEQUENCE [LARGE SCALE GENOMIC DNA]</scope>
    <source>
        <strain evidence="2 3">SCSIO 02100</strain>
    </source>
</reference>
<dbReference type="InterPro" id="IPR035994">
    <property type="entry name" value="Nucleoside_phosphorylase_sf"/>
</dbReference>
<accession>A0A1E7KJ73</accession>
<keyword evidence="3" id="KW-1185">Reference proteome</keyword>
<evidence type="ECO:0000313" key="3">
    <source>
        <dbReference type="Proteomes" id="UP000176101"/>
    </source>
</evidence>
<dbReference type="EMBL" id="LJGU01000115">
    <property type="protein sequence ID" value="OEV03946.1"/>
    <property type="molecule type" value="Genomic_DNA"/>
</dbReference>
<dbReference type="Gene3D" id="3.40.50.1580">
    <property type="entry name" value="Nucleoside phosphorylase domain"/>
    <property type="match status" value="1"/>
</dbReference>
<dbReference type="RefSeq" id="WP_070196277.1">
    <property type="nucleotide sequence ID" value="NZ_LJGU01000115.1"/>
</dbReference>
<dbReference type="OrthoDB" id="4350493at2"/>
<dbReference type="AlphaFoldDB" id="A0A1E7KJ73"/>
<dbReference type="PATRIC" id="fig|1075402.3.peg.5412"/>
<dbReference type="Pfam" id="PF01048">
    <property type="entry name" value="PNP_UDP_1"/>
    <property type="match status" value="1"/>
</dbReference>
<sequence length="216" mass="22492">MAVTPGCPRSLLVVCALGIEWLALRHATDVGTTLVRTGMGAAAARHAVGGALRAEPARGHTAVLATGFCAGLDPGMRPGDLVLAEHIRDDAGERTCVGVPGLVAACASHAARRARGHAVHTGRLTETSRLVRGAERKALRASGAIATDMESAATVRTALADAPARPVAAVRVVVDAPGHELVRLRTLRGGALAFRILRSLMPVFHEWHQTLLLSGR</sequence>
<evidence type="ECO:0000259" key="1">
    <source>
        <dbReference type="Pfam" id="PF01048"/>
    </source>
</evidence>
<feature type="domain" description="Nucleoside phosphorylase" evidence="1">
    <location>
        <begin position="33"/>
        <end position="195"/>
    </location>
</feature>
<evidence type="ECO:0000313" key="2">
    <source>
        <dbReference type="EMBL" id="OEV03946.1"/>
    </source>
</evidence>
<dbReference type="GO" id="GO:0009116">
    <property type="term" value="P:nucleoside metabolic process"/>
    <property type="evidence" value="ECO:0007669"/>
    <property type="project" value="InterPro"/>
</dbReference>
<proteinExistence type="predicted"/>
<dbReference type="Proteomes" id="UP000176101">
    <property type="component" value="Unassembled WGS sequence"/>
</dbReference>
<protein>
    <submittedName>
        <fullName evidence="2">1-hydroxy-2-methyl-2-butenyl 4-diphosphate reductase</fullName>
    </submittedName>
</protein>